<reference evidence="2 3" key="1">
    <citation type="journal article" date="2014" name="ISME J.">
        <title>Candidatus Competibacter-lineage genomes retrieved from metagenomes reveal functional metabolic diversity.</title>
        <authorList>
            <person name="McIlroy S.J."/>
            <person name="Albertsen M."/>
            <person name="Andresen E.K."/>
            <person name="Saunders A.M."/>
            <person name="Kristiansen R."/>
            <person name="Stokholm-Bjerregaard M."/>
            <person name="Nielsen K.L."/>
            <person name="Nielsen P.H."/>
        </authorList>
    </citation>
    <scope>NUCLEOTIDE SEQUENCE [LARGE SCALE GENOMIC DNA]</scope>
    <source>
        <strain evidence="2 3">Run_B_J11</strain>
    </source>
</reference>
<evidence type="ECO:0000313" key="2">
    <source>
        <dbReference type="EMBL" id="CDH44082.1"/>
    </source>
</evidence>
<organism evidence="2 3">
    <name type="scientific">Candidatus Contendobacter odensis Run_B_J11</name>
    <dbReference type="NCBI Taxonomy" id="1400861"/>
    <lineage>
        <taxon>Bacteria</taxon>
        <taxon>Pseudomonadati</taxon>
        <taxon>Pseudomonadota</taxon>
        <taxon>Gammaproteobacteria</taxon>
        <taxon>Candidatus Competibacteraceae</taxon>
        <taxon>Candidatus Contendibacter</taxon>
    </lineage>
</organism>
<sequence length="56" mass="6553">MFLWRRSLKTDGDPLRQPRGGINTDENQFIIDEQSAESLIDETRRPGFHNSPRRTP</sequence>
<proteinExistence type="predicted"/>
<comment type="caution">
    <text evidence="2">The sequence shown here is derived from an EMBL/GenBank/DDBJ whole genome shotgun (WGS) entry which is preliminary data.</text>
</comment>
<protein>
    <submittedName>
        <fullName evidence="2">Uncharacterized protein</fullName>
    </submittedName>
</protein>
<dbReference type="Proteomes" id="UP000019184">
    <property type="component" value="Unassembled WGS sequence"/>
</dbReference>
<gene>
    <name evidence="2" type="ORF">BN874_150015</name>
</gene>
<evidence type="ECO:0000313" key="3">
    <source>
        <dbReference type="Proteomes" id="UP000019184"/>
    </source>
</evidence>
<feature type="region of interest" description="Disordered" evidence="1">
    <location>
        <begin position="1"/>
        <end position="56"/>
    </location>
</feature>
<dbReference type="EMBL" id="CBTK010000057">
    <property type="protein sequence ID" value="CDH44082.1"/>
    <property type="molecule type" value="Genomic_DNA"/>
</dbReference>
<evidence type="ECO:0000256" key="1">
    <source>
        <dbReference type="SAM" id="MobiDB-lite"/>
    </source>
</evidence>
<keyword evidence="3" id="KW-1185">Reference proteome</keyword>
<dbReference type="AlphaFoldDB" id="A0A7U7J320"/>
<accession>A0A7U7J320</accession>
<name>A0A7U7J320_9GAMM</name>